<name>A0A7C8LJM6_9FIRM</name>
<accession>A0A7C8LJM6</accession>
<dbReference type="SUPFAM" id="SSF52540">
    <property type="entry name" value="P-loop containing nucleoside triphosphate hydrolases"/>
    <property type="match status" value="1"/>
</dbReference>
<dbReference type="InterPro" id="IPR003593">
    <property type="entry name" value="AAA+_ATPase"/>
</dbReference>
<evidence type="ECO:0000259" key="4">
    <source>
        <dbReference type="PROSITE" id="PS50893"/>
    </source>
</evidence>
<dbReference type="PANTHER" id="PTHR24220">
    <property type="entry name" value="IMPORT ATP-BINDING PROTEIN"/>
    <property type="match status" value="1"/>
</dbReference>
<dbReference type="InterPro" id="IPR015854">
    <property type="entry name" value="ABC_transpr_LolD-like"/>
</dbReference>
<dbReference type="SMART" id="SM00382">
    <property type="entry name" value="AAA"/>
    <property type="match status" value="1"/>
</dbReference>
<dbReference type="Proteomes" id="UP000483018">
    <property type="component" value="Unassembled WGS sequence"/>
</dbReference>
<proteinExistence type="predicted"/>
<dbReference type="InterPro" id="IPR003439">
    <property type="entry name" value="ABC_transporter-like_ATP-bd"/>
</dbReference>
<reference evidence="5 6" key="1">
    <citation type="submission" date="2019-12" db="EMBL/GenBank/DDBJ databases">
        <title>Defluviitalea raffinosedens, isolated from a biogas fermenter, genome sequencing and characterization.</title>
        <authorList>
            <person name="Rettenmaier R."/>
            <person name="Schneider M."/>
            <person name="Neuhaus K."/>
            <person name="Liebl W."/>
            <person name="Zverlov V."/>
        </authorList>
    </citation>
    <scope>NUCLEOTIDE SEQUENCE [LARGE SCALE GENOMIC DNA]</scope>
    <source>
        <strain evidence="5 6">249c-K6</strain>
    </source>
</reference>
<dbReference type="GO" id="GO:0005886">
    <property type="term" value="C:plasma membrane"/>
    <property type="evidence" value="ECO:0007669"/>
    <property type="project" value="TreeGrafter"/>
</dbReference>
<dbReference type="AlphaFoldDB" id="A0A7C8LJM6"/>
<evidence type="ECO:0000256" key="1">
    <source>
        <dbReference type="ARBA" id="ARBA00022448"/>
    </source>
</evidence>
<keyword evidence="3 5" id="KW-0067">ATP-binding</keyword>
<dbReference type="EMBL" id="WSLF01000004">
    <property type="protein sequence ID" value="KAE9634880.1"/>
    <property type="molecule type" value="Genomic_DNA"/>
</dbReference>
<dbReference type="PROSITE" id="PS50893">
    <property type="entry name" value="ABC_TRANSPORTER_2"/>
    <property type="match status" value="1"/>
</dbReference>
<feature type="domain" description="ABC transporter" evidence="4">
    <location>
        <begin position="3"/>
        <end position="228"/>
    </location>
</feature>
<dbReference type="CDD" id="cd03255">
    <property type="entry name" value="ABC_MJ0796_LolCDE_FtsE"/>
    <property type="match status" value="1"/>
</dbReference>
<dbReference type="PANTHER" id="PTHR24220:SF662">
    <property type="entry name" value="ABC TRANSPORTER ATP-BINDING PROTEIN"/>
    <property type="match status" value="1"/>
</dbReference>
<evidence type="ECO:0000313" key="5">
    <source>
        <dbReference type="EMBL" id="KAE9634880.1"/>
    </source>
</evidence>
<protein>
    <submittedName>
        <fullName evidence="5">ATP-binding cassette domain-containing protein</fullName>
    </submittedName>
</protein>
<dbReference type="GO" id="GO:0016887">
    <property type="term" value="F:ATP hydrolysis activity"/>
    <property type="evidence" value="ECO:0007669"/>
    <property type="project" value="InterPro"/>
</dbReference>
<keyword evidence="2" id="KW-0547">Nucleotide-binding</keyword>
<organism evidence="5 6">
    <name type="scientific">Defluviitalea raffinosedens</name>
    <dbReference type="NCBI Taxonomy" id="1450156"/>
    <lineage>
        <taxon>Bacteria</taxon>
        <taxon>Bacillati</taxon>
        <taxon>Bacillota</taxon>
        <taxon>Clostridia</taxon>
        <taxon>Lachnospirales</taxon>
        <taxon>Defluviitaleaceae</taxon>
        <taxon>Defluviitalea</taxon>
    </lineage>
</organism>
<sequence length="228" mass="24976">MLLEISHLSKTYIRGNQTFYAVKDASLKLKEGDCAVVVGRSGSGKSTLLNLIAGLLTPTSGKVEVAGYNTTLLKDKELSLLRNFTIGYIPQGQSLLSSLSVLDNVCLPYFLQNRRKDKSMEEIDKRAYSLLEQLGILHLANAYPKHLSGGELRRVSIARALINEPKLLLADEPTNDLDTQTSKEVMGLFTGIALKGTAVLLVTHDQSIIHEGDYIYQMNDGALAPLKT</sequence>
<dbReference type="OrthoDB" id="9802264at2"/>
<keyword evidence="1" id="KW-0813">Transport</keyword>
<dbReference type="GO" id="GO:0005524">
    <property type="term" value="F:ATP binding"/>
    <property type="evidence" value="ECO:0007669"/>
    <property type="project" value="UniProtKB-KW"/>
</dbReference>
<dbReference type="PROSITE" id="PS00211">
    <property type="entry name" value="ABC_TRANSPORTER_1"/>
    <property type="match status" value="1"/>
</dbReference>
<dbReference type="InterPro" id="IPR017911">
    <property type="entry name" value="MacB-like_ATP-bd"/>
</dbReference>
<comment type="caution">
    <text evidence="5">The sequence shown here is derived from an EMBL/GenBank/DDBJ whole genome shotgun (WGS) entry which is preliminary data.</text>
</comment>
<dbReference type="Gene3D" id="3.40.50.300">
    <property type="entry name" value="P-loop containing nucleotide triphosphate hydrolases"/>
    <property type="match status" value="1"/>
</dbReference>
<keyword evidence="6" id="KW-1185">Reference proteome</keyword>
<evidence type="ECO:0000313" key="6">
    <source>
        <dbReference type="Proteomes" id="UP000483018"/>
    </source>
</evidence>
<dbReference type="Pfam" id="PF00005">
    <property type="entry name" value="ABC_tran"/>
    <property type="match status" value="1"/>
</dbReference>
<dbReference type="InterPro" id="IPR027417">
    <property type="entry name" value="P-loop_NTPase"/>
</dbReference>
<dbReference type="InterPro" id="IPR017871">
    <property type="entry name" value="ABC_transporter-like_CS"/>
</dbReference>
<dbReference type="GO" id="GO:0022857">
    <property type="term" value="F:transmembrane transporter activity"/>
    <property type="evidence" value="ECO:0007669"/>
    <property type="project" value="TreeGrafter"/>
</dbReference>
<gene>
    <name evidence="5" type="ORF">GND95_06090</name>
</gene>
<evidence type="ECO:0000256" key="2">
    <source>
        <dbReference type="ARBA" id="ARBA00022741"/>
    </source>
</evidence>
<dbReference type="RefSeq" id="WP_158739967.1">
    <property type="nucleotide sequence ID" value="NZ_JAFBEP010000007.1"/>
</dbReference>
<evidence type="ECO:0000256" key="3">
    <source>
        <dbReference type="ARBA" id="ARBA00022840"/>
    </source>
</evidence>